<sequence length="65" mass="7080">MEYVDMGLTAVIVVAAFIYMIRHFMPGNKGCISCTGCSKAGNCTHGPQPSMGHNKNMERVNVSHH</sequence>
<organism evidence="3 4">
    <name type="scientific">Desulfocicer vacuolatum DSM 3385</name>
    <dbReference type="NCBI Taxonomy" id="1121400"/>
    <lineage>
        <taxon>Bacteria</taxon>
        <taxon>Pseudomonadati</taxon>
        <taxon>Thermodesulfobacteriota</taxon>
        <taxon>Desulfobacteria</taxon>
        <taxon>Desulfobacterales</taxon>
        <taxon>Desulfobacteraceae</taxon>
        <taxon>Desulfocicer</taxon>
    </lineage>
</organism>
<keyword evidence="4" id="KW-1185">Reference proteome</keyword>
<evidence type="ECO:0008006" key="5">
    <source>
        <dbReference type="Google" id="ProtNLM"/>
    </source>
</evidence>
<dbReference type="EMBL" id="FWXY01000030">
    <property type="protein sequence ID" value="SMD08331.1"/>
    <property type="molecule type" value="Genomic_DNA"/>
</dbReference>
<evidence type="ECO:0000313" key="4">
    <source>
        <dbReference type="Proteomes" id="UP000192418"/>
    </source>
</evidence>
<keyword evidence="2" id="KW-0472">Membrane</keyword>
<dbReference type="AlphaFoldDB" id="A0A1W2EF31"/>
<evidence type="ECO:0000313" key="3">
    <source>
        <dbReference type="EMBL" id="SMD08331.1"/>
    </source>
</evidence>
<dbReference type="STRING" id="1121400.SAMN02746065_13028"/>
<protein>
    <recommendedName>
        <fullName evidence="5">Virus attachment protein p12 family protein</fullName>
    </recommendedName>
</protein>
<reference evidence="3 4" key="1">
    <citation type="submission" date="2017-04" db="EMBL/GenBank/DDBJ databases">
        <authorList>
            <person name="Afonso C.L."/>
            <person name="Miller P.J."/>
            <person name="Scott M.A."/>
            <person name="Spackman E."/>
            <person name="Goraichik I."/>
            <person name="Dimitrov K.M."/>
            <person name="Suarez D.L."/>
            <person name="Swayne D.E."/>
        </authorList>
    </citation>
    <scope>NUCLEOTIDE SEQUENCE [LARGE SCALE GENOMIC DNA]</scope>
    <source>
        <strain evidence="3 4">DSM 3385</strain>
    </source>
</reference>
<proteinExistence type="predicted"/>
<accession>A0A1W2EF31</accession>
<dbReference type="Proteomes" id="UP000192418">
    <property type="component" value="Unassembled WGS sequence"/>
</dbReference>
<keyword evidence="2" id="KW-0812">Transmembrane</keyword>
<dbReference type="RefSeq" id="WP_084071512.1">
    <property type="nucleotide sequence ID" value="NZ_FWXY01000030.1"/>
</dbReference>
<evidence type="ECO:0000256" key="2">
    <source>
        <dbReference type="SAM" id="Phobius"/>
    </source>
</evidence>
<name>A0A1W2EF31_9BACT</name>
<feature type="region of interest" description="Disordered" evidence="1">
    <location>
        <begin position="46"/>
        <end position="65"/>
    </location>
</feature>
<evidence type="ECO:0000256" key="1">
    <source>
        <dbReference type="SAM" id="MobiDB-lite"/>
    </source>
</evidence>
<feature type="transmembrane region" description="Helical" evidence="2">
    <location>
        <begin position="6"/>
        <end position="25"/>
    </location>
</feature>
<keyword evidence="2" id="KW-1133">Transmembrane helix</keyword>
<gene>
    <name evidence="3" type="ORF">SAMN02746065_13028</name>
</gene>